<keyword evidence="4" id="KW-0804">Transcription</keyword>
<proteinExistence type="inferred from homology"/>
<feature type="domain" description="RNA polymerase subunit H/Rpb5 C-terminal" evidence="10">
    <location>
        <begin position="385"/>
        <end position="457"/>
    </location>
</feature>
<dbReference type="Proteomes" id="UP000016666">
    <property type="component" value="Chromosome 29"/>
</dbReference>
<dbReference type="GO" id="GO:0003899">
    <property type="term" value="F:DNA-directed RNA polymerase activity"/>
    <property type="evidence" value="ECO:0007669"/>
    <property type="project" value="InterPro"/>
</dbReference>
<dbReference type="InterPro" id="IPR014381">
    <property type="entry name" value="Arch_Rpo5/euc_Rpb5"/>
</dbReference>
<dbReference type="GO" id="GO:0003677">
    <property type="term" value="F:DNA binding"/>
    <property type="evidence" value="ECO:0007669"/>
    <property type="project" value="InterPro"/>
</dbReference>
<feature type="compositionally biased region" description="Gly residues" evidence="9">
    <location>
        <begin position="126"/>
        <end position="137"/>
    </location>
</feature>
<dbReference type="GO" id="GO:0006366">
    <property type="term" value="P:transcription by RNA polymerase II"/>
    <property type="evidence" value="ECO:0007669"/>
    <property type="project" value="TreeGrafter"/>
</dbReference>
<dbReference type="HAMAP" id="MF_00025">
    <property type="entry name" value="RNApol_Rpo5_RPB5"/>
    <property type="match status" value="1"/>
</dbReference>
<dbReference type="InterPro" id="IPR020608">
    <property type="entry name" value="RNA_pol_subH/Rpb5_CS"/>
</dbReference>
<comment type="similarity">
    <text evidence="6">Belongs to the archaeal Rpo5/eukaryotic RPB5 RNA polymerase subunit family.</text>
</comment>
<dbReference type="PANTHER" id="PTHR10535:SF0">
    <property type="entry name" value="DNA-DIRECTED RNA POLYMERASES I, II, AND III SUBUNIT RPABC1"/>
    <property type="match status" value="1"/>
</dbReference>
<feature type="domain" description="RNA polymerase Rpb5 N-terminal" evidence="11">
    <location>
        <begin position="267"/>
        <end position="342"/>
    </location>
</feature>
<dbReference type="SUPFAM" id="SSF53036">
    <property type="entry name" value="Eukaryotic RPB5 N-terminal domain"/>
    <property type="match status" value="1"/>
</dbReference>
<sequence>MALAERQSSAWAHCGAAARGQPPAPTGPDGSQPAPLSPDRPRWAPLGPARPRRAPPRPPPLTMLRPGPAPAAAAAARRSARPQPQPQPIAPRPPPRPPPPLHHSAPAGGAGPKRTARLTNRTARWHGGGGGAPGGGLQLPATPPRVRGPLFRAAPPVARGSPGASEAAARWTTMRRPTGCGRSAKPSCRWGWGGRGVGWGARGGLGGAGIGGGGSGGAGTGPRSRPKAWGGLGPGLGAGGRAGGAGPGRGLRVQAVPPGLTPPPPPQLCHDRGYLVTQDELDQTLEEFKAQFGDTPSEGRPRRTDLTVLVAHNDDPTDQMFVFFPEEPKVGIKTIKMYCQRMQEENITRALIVVQQGMTPSAKQSLVDMAPKYILEQFLQQELLINITEHELVPEHVVMTKEEVTELLARYKLRENQLPRIQAGDPVARYFGIKRGQVVKIIRPSETAGRYITYRLVQ</sequence>
<gene>
    <name evidence="12" type="primary">POLR2E</name>
</gene>
<dbReference type="GO" id="GO:0042797">
    <property type="term" value="P:tRNA transcription by RNA polymerase III"/>
    <property type="evidence" value="ECO:0007669"/>
    <property type="project" value="TreeGrafter"/>
</dbReference>
<dbReference type="InterPro" id="IPR005571">
    <property type="entry name" value="RNA_pol_Rpb5_N"/>
</dbReference>
<dbReference type="InterPro" id="IPR035913">
    <property type="entry name" value="RPB5-like_sf"/>
</dbReference>
<name>A0A493TXC1_ANAPP</name>
<dbReference type="PANTHER" id="PTHR10535">
    <property type="entry name" value="DNA-DIRECTED RNA POLYMERASES I, II, AND III SUBUNIT RPABC1"/>
    <property type="match status" value="1"/>
</dbReference>
<dbReference type="GO" id="GO:0005666">
    <property type="term" value="C:RNA polymerase III complex"/>
    <property type="evidence" value="ECO:0007669"/>
    <property type="project" value="TreeGrafter"/>
</dbReference>
<dbReference type="Gene3D" id="3.40.1340.10">
    <property type="entry name" value="RNA polymerase, Rpb5, N-terminal domain"/>
    <property type="match status" value="1"/>
</dbReference>
<reference evidence="12" key="2">
    <citation type="submission" date="2025-08" db="UniProtKB">
        <authorList>
            <consortium name="Ensembl"/>
        </authorList>
    </citation>
    <scope>IDENTIFICATION</scope>
</reference>
<accession>A0A493TXC1</accession>
<dbReference type="Ensembl" id="ENSAPLT00000022576.1">
    <property type="protein sequence ID" value="ENSAPLP00000030225.1"/>
    <property type="gene ID" value="ENSAPLG00000023010.1"/>
</dbReference>
<evidence type="ECO:0000256" key="9">
    <source>
        <dbReference type="SAM" id="MobiDB-lite"/>
    </source>
</evidence>
<dbReference type="AlphaFoldDB" id="A0A493TXC1"/>
<comment type="subcellular location">
    <subcellularLocation>
        <location evidence="1">Nucleus</location>
    </subcellularLocation>
</comment>
<evidence type="ECO:0000256" key="2">
    <source>
        <dbReference type="ARBA" id="ARBA00020809"/>
    </source>
</evidence>
<dbReference type="GO" id="GO:0006362">
    <property type="term" value="P:transcription elongation by RNA polymerase I"/>
    <property type="evidence" value="ECO:0007669"/>
    <property type="project" value="TreeGrafter"/>
</dbReference>
<dbReference type="GO" id="GO:0005665">
    <property type="term" value="C:RNA polymerase II, core complex"/>
    <property type="evidence" value="ECO:0007669"/>
    <property type="project" value="TreeGrafter"/>
</dbReference>
<evidence type="ECO:0000256" key="8">
    <source>
        <dbReference type="ARBA" id="ARBA00033084"/>
    </source>
</evidence>
<evidence type="ECO:0000259" key="10">
    <source>
        <dbReference type="Pfam" id="PF01191"/>
    </source>
</evidence>
<feature type="compositionally biased region" description="Gly residues" evidence="9">
    <location>
        <begin position="230"/>
        <end position="249"/>
    </location>
</feature>
<reference evidence="12 13" key="1">
    <citation type="submission" date="2017-10" db="EMBL/GenBank/DDBJ databases">
        <title>A new Pekin duck reference genome.</title>
        <authorList>
            <person name="Hou Z.-C."/>
            <person name="Zhou Z.-K."/>
            <person name="Zhu F."/>
            <person name="Hou S.-S."/>
        </authorList>
    </citation>
    <scope>NUCLEOTIDE SEQUENCE [LARGE SCALE GENOMIC DNA]</scope>
</reference>
<dbReference type="InterPro" id="IPR036710">
    <property type="entry name" value="RNA_pol_Rpb5_N_sf"/>
</dbReference>
<dbReference type="SUPFAM" id="SSF55287">
    <property type="entry name" value="RPB5-like RNA polymerase subunit"/>
    <property type="match status" value="1"/>
</dbReference>
<keyword evidence="5" id="KW-0539">Nucleus</keyword>
<dbReference type="GO" id="GO:0005736">
    <property type="term" value="C:RNA polymerase I complex"/>
    <property type="evidence" value="ECO:0007669"/>
    <property type="project" value="TreeGrafter"/>
</dbReference>
<dbReference type="GeneTree" id="ENSGT00390000013841"/>
<dbReference type="Pfam" id="PF03871">
    <property type="entry name" value="RNA_pol_Rpb5_N"/>
    <property type="match status" value="1"/>
</dbReference>
<feature type="compositionally biased region" description="Low complexity" evidence="9">
    <location>
        <begin position="62"/>
        <end position="77"/>
    </location>
</feature>
<evidence type="ECO:0000259" key="11">
    <source>
        <dbReference type="Pfam" id="PF03871"/>
    </source>
</evidence>
<dbReference type="Pfam" id="PF01191">
    <property type="entry name" value="RNA_pol_Rpb5_C"/>
    <property type="match status" value="1"/>
</dbReference>
<evidence type="ECO:0000256" key="5">
    <source>
        <dbReference type="ARBA" id="ARBA00023242"/>
    </source>
</evidence>
<evidence type="ECO:0000313" key="12">
    <source>
        <dbReference type="Ensembl" id="ENSAPLP00000030225.1"/>
    </source>
</evidence>
<feature type="compositionally biased region" description="Gly residues" evidence="9">
    <location>
        <begin position="211"/>
        <end position="220"/>
    </location>
</feature>
<feature type="region of interest" description="Disordered" evidence="9">
    <location>
        <begin position="1"/>
        <end position="185"/>
    </location>
</feature>
<dbReference type="STRING" id="8840.ENSAPLP00000030225"/>
<evidence type="ECO:0000256" key="4">
    <source>
        <dbReference type="ARBA" id="ARBA00023163"/>
    </source>
</evidence>
<dbReference type="NCBIfam" id="NF007129">
    <property type="entry name" value="PRK09570.1"/>
    <property type="match status" value="1"/>
</dbReference>
<evidence type="ECO:0000256" key="1">
    <source>
        <dbReference type="ARBA" id="ARBA00004123"/>
    </source>
</evidence>
<protein>
    <recommendedName>
        <fullName evidence="2">DNA-directed RNA polymerases I, II, and III subunit RPABC1</fullName>
    </recommendedName>
    <alternativeName>
        <fullName evidence="8">DNA-directed RNA polymerase II subunit E</fullName>
    </alternativeName>
    <alternativeName>
        <fullName evidence="7">RPB5 homolog</fullName>
    </alternativeName>
</protein>
<keyword evidence="13" id="KW-1185">Reference proteome</keyword>
<evidence type="ECO:0000256" key="3">
    <source>
        <dbReference type="ARBA" id="ARBA00022478"/>
    </source>
</evidence>
<feature type="region of interest" description="Disordered" evidence="9">
    <location>
        <begin position="211"/>
        <end position="252"/>
    </location>
</feature>
<evidence type="ECO:0000313" key="13">
    <source>
        <dbReference type="Proteomes" id="UP000016666"/>
    </source>
</evidence>
<feature type="compositionally biased region" description="Polar residues" evidence="9">
    <location>
        <begin position="1"/>
        <end position="10"/>
    </location>
</feature>
<evidence type="ECO:0000256" key="7">
    <source>
        <dbReference type="ARBA" id="ARBA00032836"/>
    </source>
</evidence>
<feature type="compositionally biased region" description="Pro residues" evidence="9">
    <location>
        <begin position="83"/>
        <end position="101"/>
    </location>
</feature>
<dbReference type="Gene3D" id="3.90.940.20">
    <property type="entry name" value="RPB5-like RNA polymerase subunit"/>
    <property type="match status" value="1"/>
</dbReference>
<dbReference type="InterPro" id="IPR000783">
    <property type="entry name" value="RNA_pol_subH/Rpb5_C"/>
</dbReference>
<dbReference type="PROSITE" id="PS01110">
    <property type="entry name" value="RNA_POL_H_23KD"/>
    <property type="match status" value="1"/>
</dbReference>
<evidence type="ECO:0000256" key="6">
    <source>
        <dbReference type="ARBA" id="ARBA00025765"/>
    </source>
</evidence>
<dbReference type="FunFam" id="3.90.940.20:FF:000001">
    <property type="entry name" value="DNA-directed RNA polymerases I, II, and III subunit RPABC1"/>
    <property type="match status" value="1"/>
</dbReference>
<dbReference type="FunFam" id="3.40.1340.10:FF:000001">
    <property type="entry name" value="DNA-directed RNA polymerases I, II, and III subunit RPABC1"/>
    <property type="match status" value="1"/>
</dbReference>
<keyword evidence="3" id="KW-0240">DNA-directed RNA polymerase</keyword>
<organism evidence="12 13">
    <name type="scientific">Anas platyrhynchos platyrhynchos</name>
    <name type="common">Northern mallard</name>
    <dbReference type="NCBI Taxonomy" id="8840"/>
    <lineage>
        <taxon>Eukaryota</taxon>
        <taxon>Metazoa</taxon>
        <taxon>Chordata</taxon>
        <taxon>Craniata</taxon>
        <taxon>Vertebrata</taxon>
        <taxon>Euteleostomi</taxon>
        <taxon>Archelosauria</taxon>
        <taxon>Archosauria</taxon>
        <taxon>Dinosauria</taxon>
        <taxon>Saurischia</taxon>
        <taxon>Theropoda</taxon>
        <taxon>Coelurosauria</taxon>
        <taxon>Aves</taxon>
        <taxon>Neognathae</taxon>
        <taxon>Galloanserae</taxon>
        <taxon>Anseriformes</taxon>
        <taxon>Anatidae</taxon>
        <taxon>Anatinae</taxon>
        <taxon>Anas</taxon>
    </lineage>
</organism>
<reference evidence="12" key="3">
    <citation type="submission" date="2025-09" db="UniProtKB">
        <authorList>
            <consortium name="Ensembl"/>
        </authorList>
    </citation>
    <scope>IDENTIFICATION</scope>
</reference>